<accession>A0A6A4GY20</accession>
<evidence type="ECO:0000313" key="4">
    <source>
        <dbReference type="Proteomes" id="UP000799118"/>
    </source>
</evidence>
<proteinExistence type="predicted"/>
<protein>
    <submittedName>
        <fullName evidence="3">Uncharacterized protein</fullName>
    </submittedName>
</protein>
<organism evidence="3 4">
    <name type="scientific">Gymnopus androsaceus JB14</name>
    <dbReference type="NCBI Taxonomy" id="1447944"/>
    <lineage>
        <taxon>Eukaryota</taxon>
        <taxon>Fungi</taxon>
        <taxon>Dikarya</taxon>
        <taxon>Basidiomycota</taxon>
        <taxon>Agaricomycotina</taxon>
        <taxon>Agaricomycetes</taxon>
        <taxon>Agaricomycetidae</taxon>
        <taxon>Agaricales</taxon>
        <taxon>Marasmiineae</taxon>
        <taxon>Omphalotaceae</taxon>
        <taxon>Gymnopus</taxon>
    </lineage>
</organism>
<name>A0A6A4GY20_9AGAR</name>
<evidence type="ECO:0000313" key="3">
    <source>
        <dbReference type="EMBL" id="KAE9390343.1"/>
    </source>
</evidence>
<feature type="region of interest" description="Disordered" evidence="2">
    <location>
        <begin position="1"/>
        <end position="24"/>
    </location>
</feature>
<keyword evidence="4" id="KW-1185">Reference proteome</keyword>
<dbReference type="EMBL" id="ML769661">
    <property type="protein sequence ID" value="KAE9390343.1"/>
    <property type="molecule type" value="Genomic_DNA"/>
</dbReference>
<keyword evidence="1" id="KW-0175">Coiled coil</keyword>
<dbReference type="AlphaFoldDB" id="A0A6A4GY20"/>
<feature type="coiled-coil region" evidence="1">
    <location>
        <begin position="117"/>
        <end position="144"/>
    </location>
</feature>
<reference evidence="3" key="1">
    <citation type="journal article" date="2019" name="Environ. Microbiol.">
        <title>Fungal ecological strategies reflected in gene transcription - a case study of two litter decomposers.</title>
        <authorList>
            <person name="Barbi F."/>
            <person name="Kohler A."/>
            <person name="Barry K."/>
            <person name="Baskaran P."/>
            <person name="Daum C."/>
            <person name="Fauchery L."/>
            <person name="Ihrmark K."/>
            <person name="Kuo A."/>
            <person name="LaButti K."/>
            <person name="Lipzen A."/>
            <person name="Morin E."/>
            <person name="Grigoriev I.V."/>
            <person name="Henrissat B."/>
            <person name="Lindahl B."/>
            <person name="Martin F."/>
        </authorList>
    </citation>
    <scope>NUCLEOTIDE SEQUENCE</scope>
    <source>
        <strain evidence="3">JB14</strain>
    </source>
</reference>
<feature type="compositionally biased region" description="Basic and acidic residues" evidence="2">
    <location>
        <begin position="1"/>
        <end position="15"/>
    </location>
</feature>
<gene>
    <name evidence="3" type="ORF">BT96DRAFT_1002359</name>
</gene>
<dbReference type="Proteomes" id="UP000799118">
    <property type="component" value="Unassembled WGS sequence"/>
</dbReference>
<evidence type="ECO:0000256" key="1">
    <source>
        <dbReference type="SAM" id="Coils"/>
    </source>
</evidence>
<evidence type="ECO:0000256" key="2">
    <source>
        <dbReference type="SAM" id="MobiDB-lite"/>
    </source>
</evidence>
<sequence length="326" mass="36044">MPQIHLTHEPYHPRNELPTMGQPGTSNSLIDTSTGCIPWANMEIKVVGIENDNFAQMHKGSLGRVMDVVKNSSMKSGIGILVHFDAPSTSPNTLFDFDCYNPTHSPVKIHHVYGHPKRIMQIQNEQLSEARKKLEDKERAKDAAWGAPLTLRAGTPPPWMDWIDDPKITKVLPRGKVFIALRGQDDDVEVVISSQDGLNEAVYLVKPKGQAPIKTVITAQHLNPSKYSHTAANSYSSKLFLVCSGEHAGKLGRAEKGKKIKTRCFQEIPVDGPLLRVLQLICAHVPMMPDEDKAGKGAIAIMLQDILEKQLLGMQITDDKRALLGE</sequence>